<keyword evidence="3 10" id="KW-0963">Cytoplasm</keyword>
<keyword evidence="9 10" id="KW-0961">Cell wall biogenesis/degradation</keyword>
<evidence type="ECO:0000256" key="10">
    <source>
        <dbReference type="HAMAP-Rule" id="MF_00047"/>
    </source>
</evidence>
<keyword evidence="12" id="KW-0464">Manganese</keyword>
<dbReference type="PROSITE" id="PS00843">
    <property type="entry name" value="DALA_DALA_LIGASE_1"/>
    <property type="match status" value="1"/>
</dbReference>
<feature type="active site" evidence="11">
    <location>
        <position position="17"/>
    </location>
</feature>
<keyword evidence="8 10" id="KW-0573">Peptidoglycan synthesis</keyword>
<evidence type="ECO:0000313" key="15">
    <source>
        <dbReference type="EMBL" id="OGM89344.1"/>
    </source>
</evidence>
<feature type="binding site" evidence="12">
    <location>
        <position position="275"/>
    </location>
    <ligand>
        <name>Mg(2+)</name>
        <dbReference type="ChEBI" id="CHEBI:18420"/>
        <label>2</label>
    </ligand>
</feature>
<protein>
    <recommendedName>
        <fullName evidence="10">D-alanine--D-alanine ligase</fullName>
        <ecNumber evidence="10">6.3.2.4</ecNumber>
    </recommendedName>
    <alternativeName>
        <fullName evidence="10">D-Ala-D-Ala ligase</fullName>
    </alternativeName>
    <alternativeName>
        <fullName evidence="10">D-alanylalanine synthetase</fullName>
    </alternativeName>
</protein>
<dbReference type="InterPro" id="IPR011127">
    <property type="entry name" value="Dala_Dala_lig_N"/>
</dbReference>
<dbReference type="PIRSF" id="PIRSF039102">
    <property type="entry name" value="Ddl/VanB"/>
    <property type="match status" value="1"/>
</dbReference>
<comment type="cofactor">
    <cofactor evidence="12">
        <name>Mg(2+)</name>
        <dbReference type="ChEBI" id="CHEBI:18420"/>
    </cofactor>
    <cofactor evidence="12">
        <name>Mn(2+)</name>
        <dbReference type="ChEBI" id="CHEBI:29035"/>
    </cofactor>
    <text evidence="12">Binds 2 magnesium or manganese ions per subunit.</text>
</comment>
<evidence type="ECO:0000256" key="5">
    <source>
        <dbReference type="ARBA" id="ARBA00022741"/>
    </source>
</evidence>
<dbReference type="NCBIfam" id="NF002378">
    <property type="entry name" value="PRK01372.1"/>
    <property type="match status" value="1"/>
</dbReference>
<feature type="active site" evidence="11">
    <location>
        <position position="150"/>
    </location>
</feature>
<dbReference type="GO" id="GO:0005737">
    <property type="term" value="C:cytoplasm"/>
    <property type="evidence" value="ECO:0007669"/>
    <property type="project" value="UniProtKB-SubCell"/>
</dbReference>
<dbReference type="PROSITE" id="PS50975">
    <property type="entry name" value="ATP_GRASP"/>
    <property type="match status" value="1"/>
</dbReference>
<dbReference type="SUPFAM" id="SSF52440">
    <property type="entry name" value="PreATP-grasp domain"/>
    <property type="match status" value="1"/>
</dbReference>
<dbReference type="InterPro" id="IPR013815">
    <property type="entry name" value="ATP_grasp_subdomain_1"/>
</dbReference>
<dbReference type="PROSITE" id="PS00844">
    <property type="entry name" value="DALA_DALA_LIGASE_2"/>
    <property type="match status" value="1"/>
</dbReference>
<evidence type="ECO:0000256" key="9">
    <source>
        <dbReference type="ARBA" id="ARBA00023316"/>
    </source>
</evidence>
<proteinExistence type="inferred from homology"/>
<evidence type="ECO:0000313" key="16">
    <source>
        <dbReference type="Proteomes" id="UP000178303"/>
    </source>
</evidence>
<feature type="binding site" evidence="12">
    <location>
        <position position="275"/>
    </location>
    <ligand>
        <name>Mg(2+)</name>
        <dbReference type="ChEBI" id="CHEBI:18420"/>
        <label>1</label>
    </ligand>
</feature>
<evidence type="ECO:0000256" key="12">
    <source>
        <dbReference type="PIRSR" id="PIRSR039102-3"/>
    </source>
</evidence>
<comment type="caution">
    <text evidence="15">The sequence shown here is derived from an EMBL/GenBank/DDBJ whole genome shotgun (WGS) entry which is preliminary data.</text>
</comment>
<dbReference type="InterPro" id="IPR005905">
    <property type="entry name" value="D_ala_D_ala"/>
</dbReference>
<dbReference type="GO" id="GO:0008716">
    <property type="term" value="F:D-alanine-D-alanine ligase activity"/>
    <property type="evidence" value="ECO:0007669"/>
    <property type="project" value="UniProtKB-UniRule"/>
</dbReference>
<dbReference type="Gene3D" id="3.30.1490.20">
    <property type="entry name" value="ATP-grasp fold, A domain"/>
    <property type="match status" value="1"/>
</dbReference>
<evidence type="ECO:0000256" key="7">
    <source>
        <dbReference type="ARBA" id="ARBA00022960"/>
    </source>
</evidence>
<sequence>MGRKLIVAVLCGGPSSEYEVSLNSGRNVFKFIDRKKFLPTLVILQKDFSLRIGSQTLPFPSGLRRFDVVFNALHGQFGEDGVLQSILDLIRIPYTGSDTASSFIGMDKWLSKLFFNKSGLVVPSSRLFKQKEFPEKVKFPLVAKPRRGGSSVGVELIYSRKQLKKTFEKIWKSGDDVILERYIRGRELTVGVIEKKGKIISLPVIEIVPKKRHKFFDYQAKYLPGHSDEIVPAPISRSLAGRLQRSAIQAHKSLECSVYSRSDFMVLGKKIYILEVNTLPGLTQNSLVPKAAQAAGMSFGDLITLIIKSSLERF</sequence>
<dbReference type="InterPro" id="IPR016185">
    <property type="entry name" value="PreATP-grasp_dom_sf"/>
</dbReference>
<evidence type="ECO:0000256" key="3">
    <source>
        <dbReference type="ARBA" id="ARBA00022490"/>
    </source>
</evidence>
<dbReference type="Pfam" id="PF01820">
    <property type="entry name" value="Dala_Dala_lig_N"/>
    <property type="match status" value="1"/>
</dbReference>
<comment type="similarity">
    <text evidence="2 10">Belongs to the D-alanine--D-alanine ligase family.</text>
</comment>
<dbReference type="UniPathway" id="UPA00219"/>
<evidence type="ECO:0000256" key="1">
    <source>
        <dbReference type="ARBA" id="ARBA00004496"/>
    </source>
</evidence>
<dbReference type="GO" id="GO:0005524">
    <property type="term" value="F:ATP binding"/>
    <property type="evidence" value="ECO:0007669"/>
    <property type="project" value="UniProtKB-UniRule"/>
</dbReference>
<dbReference type="GO" id="GO:0071555">
    <property type="term" value="P:cell wall organization"/>
    <property type="evidence" value="ECO:0007669"/>
    <property type="project" value="UniProtKB-KW"/>
</dbReference>
<dbReference type="PANTHER" id="PTHR23132">
    <property type="entry name" value="D-ALANINE--D-ALANINE LIGASE"/>
    <property type="match status" value="1"/>
</dbReference>
<dbReference type="AlphaFoldDB" id="A0A1F8DL70"/>
<feature type="active site" evidence="11">
    <location>
        <position position="286"/>
    </location>
</feature>
<comment type="function">
    <text evidence="10">Cell wall formation.</text>
</comment>
<gene>
    <name evidence="10" type="primary">ddl</name>
    <name evidence="15" type="ORF">A2108_00820</name>
</gene>
<dbReference type="NCBIfam" id="TIGR01205">
    <property type="entry name" value="D_ala_D_alaTIGR"/>
    <property type="match status" value="1"/>
</dbReference>
<dbReference type="GO" id="GO:0046872">
    <property type="term" value="F:metal ion binding"/>
    <property type="evidence" value="ECO:0007669"/>
    <property type="project" value="UniProtKB-KW"/>
</dbReference>
<feature type="binding site" evidence="12">
    <location>
        <position position="263"/>
    </location>
    <ligand>
        <name>Mg(2+)</name>
        <dbReference type="ChEBI" id="CHEBI:18420"/>
        <label>1</label>
    </ligand>
</feature>
<dbReference type="GO" id="GO:0009252">
    <property type="term" value="P:peptidoglycan biosynthetic process"/>
    <property type="evidence" value="ECO:0007669"/>
    <property type="project" value="UniProtKB-UniRule"/>
</dbReference>
<comment type="catalytic activity">
    <reaction evidence="10">
        <text>2 D-alanine + ATP = D-alanyl-D-alanine + ADP + phosphate + H(+)</text>
        <dbReference type="Rhea" id="RHEA:11224"/>
        <dbReference type="ChEBI" id="CHEBI:15378"/>
        <dbReference type="ChEBI" id="CHEBI:30616"/>
        <dbReference type="ChEBI" id="CHEBI:43474"/>
        <dbReference type="ChEBI" id="CHEBI:57416"/>
        <dbReference type="ChEBI" id="CHEBI:57822"/>
        <dbReference type="ChEBI" id="CHEBI:456216"/>
        <dbReference type="EC" id="6.3.2.4"/>
    </reaction>
</comment>
<evidence type="ECO:0000259" key="14">
    <source>
        <dbReference type="PROSITE" id="PS50975"/>
    </source>
</evidence>
<evidence type="ECO:0000256" key="8">
    <source>
        <dbReference type="ARBA" id="ARBA00022984"/>
    </source>
</evidence>
<reference evidence="15 16" key="1">
    <citation type="journal article" date="2016" name="Nat. Commun.">
        <title>Thousands of microbial genomes shed light on interconnected biogeochemical processes in an aquifer system.</title>
        <authorList>
            <person name="Anantharaman K."/>
            <person name="Brown C.T."/>
            <person name="Hug L.A."/>
            <person name="Sharon I."/>
            <person name="Castelle C.J."/>
            <person name="Probst A.J."/>
            <person name="Thomas B.C."/>
            <person name="Singh A."/>
            <person name="Wilkins M.J."/>
            <person name="Karaoz U."/>
            <person name="Brodie E.L."/>
            <person name="Williams K.H."/>
            <person name="Hubbard S.S."/>
            <person name="Banfield J.F."/>
        </authorList>
    </citation>
    <scope>NUCLEOTIDE SEQUENCE [LARGE SCALE GENOMIC DNA]</scope>
</reference>
<feature type="binding site" evidence="12">
    <location>
        <position position="277"/>
    </location>
    <ligand>
        <name>Mg(2+)</name>
        <dbReference type="ChEBI" id="CHEBI:18420"/>
        <label>2</label>
    </ligand>
</feature>
<dbReference type="Gene3D" id="3.40.50.20">
    <property type="match status" value="1"/>
</dbReference>
<keyword evidence="6 13" id="KW-0067">ATP-binding</keyword>
<dbReference type="InterPro" id="IPR011761">
    <property type="entry name" value="ATP-grasp"/>
</dbReference>
<keyword evidence="7 10" id="KW-0133">Cell shape</keyword>
<dbReference type="Pfam" id="PF07478">
    <property type="entry name" value="Dala_Dala_lig_C"/>
    <property type="match status" value="1"/>
</dbReference>
<organism evidence="15 16">
    <name type="scientific">Candidatus Wolfebacteria bacterium GWA1_42_9</name>
    <dbReference type="NCBI Taxonomy" id="1802553"/>
    <lineage>
        <taxon>Bacteria</taxon>
        <taxon>Candidatus Wolfeibacteriota</taxon>
    </lineage>
</organism>
<dbReference type="EC" id="6.3.2.4" evidence="10"/>
<dbReference type="SUPFAM" id="SSF56059">
    <property type="entry name" value="Glutathione synthetase ATP-binding domain-like"/>
    <property type="match status" value="1"/>
</dbReference>
<comment type="pathway">
    <text evidence="10">Cell wall biogenesis; peptidoglycan biosynthesis.</text>
</comment>
<accession>A0A1F8DL70</accession>
<dbReference type="HAMAP" id="MF_00047">
    <property type="entry name" value="Dala_Dala_lig"/>
    <property type="match status" value="1"/>
</dbReference>
<evidence type="ECO:0000256" key="2">
    <source>
        <dbReference type="ARBA" id="ARBA00010871"/>
    </source>
</evidence>
<evidence type="ECO:0000256" key="6">
    <source>
        <dbReference type="ARBA" id="ARBA00022840"/>
    </source>
</evidence>
<dbReference type="PANTHER" id="PTHR23132:SF23">
    <property type="entry name" value="D-ALANINE--D-ALANINE LIGASE B"/>
    <property type="match status" value="1"/>
</dbReference>
<dbReference type="Gene3D" id="3.30.470.20">
    <property type="entry name" value="ATP-grasp fold, B domain"/>
    <property type="match status" value="1"/>
</dbReference>
<evidence type="ECO:0000256" key="13">
    <source>
        <dbReference type="PROSITE-ProRule" id="PRU00409"/>
    </source>
</evidence>
<dbReference type="GO" id="GO:0008360">
    <property type="term" value="P:regulation of cell shape"/>
    <property type="evidence" value="ECO:0007669"/>
    <property type="project" value="UniProtKB-KW"/>
</dbReference>
<dbReference type="Proteomes" id="UP000178303">
    <property type="component" value="Unassembled WGS sequence"/>
</dbReference>
<name>A0A1F8DL70_9BACT</name>
<keyword evidence="12" id="KW-0479">Metal-binding</keyword>
<evidence type="ECO:0000256" key="4">
    <source>
        <dbReference type="ARBA" id="ARBA00022598"/>
    </source>
</evidence>
<evidence type="ECO:0000256" key="11">
    <source>
        <dbReference type="PIRSR" id="PIRSR039102-1"/>
    </source>
</evidence>
<keyword evidence="12" id="KW-0460">Magnesium</keyword>
<feature type="domain" description="ATP-grasp" evidence="14">
    <location>
        <begin position="112"/>
        <end position="308"/>
    </location>
</feature>
<dbReference type="InterPro" id="IPR011095">
    <property type="entry name" value="Dala_Dala_lig_C"/>
</dbReference>
<comment type="subcellular location">
    <subcellularLocation>
        <location evidence="1 10">Cytoplasm</location>
    </subcellularLocation>
</comment>
<dbReference type="InterPro" id="IPR000291">
    <property type="entry name" value="D-Ala_lig_Van_CS"/>
</dbReference>
<dbReference type="EMBL" id="MGIN01000025">
    <property type="protein sequence ID" value="OGM89344.1"/>
    <property type="molecule type" value="Genomic_DNA"/>
</dbReference>
<keyword evidence="4 10" id="KW-0436">Ligase</keyword>
<keyword evidence="5 13" id="KW-0547">Nucleotide-binding</keyword>